<organism evidence="2 3">
    <name type="scientific">Arxiozyma heterogenica</name>
    <dbReference type="NCBI Taxonomy" id="278026"/>
    <lineage>
        <taxon>Eukaryota</taxon>
        <taxon>Fungi</taxon>
        <taxon>Dikarya</taxon>
        <taxon>Ascomycota</taxon>
        <taxon>Saccharomycotina</taxon>
        <taxon>Saccharomycetes</taxon>
        <taxon>Saccharomycetales</taxon>
        <taxon>Saccharomycetaceae</taxon>
        <taxon>Arxiozyma</taxon>
    </lineage>
</organism>
<sequence>MSEIHRRILTRPQHYVQTIEESMLNTIDGVSRNGERNSTASADDPQTIVDFLEKPS</sequence>
<feature type="region of interest" description="Disordered" evidence="1">
    <location>
        <begin position="29"/>
        <end position="56"/>
    </location>
</feature>
<dbReference type="Proteomes" id="UP001306508">
    <property type="component" value="Unassembled WGS sequence"/>
</dbReference>
<evidence type="ECO:0000256" key="1">
    <source>
        <dbReference type="SAM" id="MobiDB-lite"/>
    </source>
</evidence>
<evidence type="ECO:0000313" key="3">
    <source>
        <dbReference type="Proteomes" id="UP001306508"/>
    </source>
</evidence>
<dbReference type="EMBL" id="JAWIZZ010000077">
    <property type="protein sequence ID" value="KAK5773530.1"/>
    <property type="molecule type" value="Genomic_DNA"/>
</dbReference>
<keyword evidence="3" id="KW-1185">Reference proteome</keyword>
<name>A0AAN7WI22_9SACH</name>
<gene>
    <name evidence="2" type="ORF">RI543_005191</name>
</gene>
<proteinExistence type="predicted"/>
<dbReference type="AlphaFoldDB" id="A0AAN7WI22"/>
<reference evidence="3" key="1">
    <citation type="submission" date="2023-07" db="EMBL/GenBank/DDBJ databases">
        <title>A draft genome of Kazachstania heterogenica Y-27499.</title>
        <authorList>
            <person name="Donic C."/>
            <person name="Kralova J.S."/>
            <person name="Fidel L."/>
            <person name="Ben-Dor S."/>
            <person name="Jung S."/>
        </authorList>
    </citation>
    <scope>NUCLEOTIDE SEQUENCE [LARGE SCALE GENOMIC DNA]</scope>
    <source>
        <strain evidence="3">Y27499</strain>
    </source>
</reference>
<evidence type="ECO:0000313" key="2">
    <source>
        <dbReference type="EMBL" id="KAK5773530.1"/>
    </source>
</evidence>
<comment type="caution">
    <text evidence="2">The sequence shown here is derived from an EMBL/GenBank/DDBJ whole genome shotgun (WGS) entry which is preliminary data.</text>
</comment>
<accession>A0AAN7WI22</accession>
<protein>
    <submittedName>
        <fullName evidence="2">Uncharacterized protein</fullName>
    </submittedName>
</protein>